<accession>A0A0D4CIL4</accession>
<evidence type="ECO:0000313" key="3">
    <source>
        <dbReference type="Proteomes" id="UP000003645"/>
    </source>
</evidence>
<dbReference type="InterPro" id="IPR059123">
    <property type="entry name" value="StrF_dom"/>
</dbReference>
<dbReference type="KEGG" id="lmu:LBLM1_02110"/>
<gene>
    <name evidence="2" type="ORF">LBLM1_02110</name>
</gene>
<keyword evidence="3" id="KW-1185">Reference proteome</keyword>
<dbReference type="Gene3D" id="3.90.550.10">
    <property type="entry name" value="Spore Coat Polysaccharide Biosynthesis Protein SpsA, Chain A"/>
    <property type="match status" value="1"/>
</dbReference>
<feature type="domain" description="Streptomycin biosynthesis protein StrF" evidence="1">
    <location>
        <begin position="28"/>
        <end position="203"/>
    </location>
</feature>
<dbReference type="SUPFAM" id="SSF53448">
    <property type="entry name" value="Nucleotide-diphospho-sugar transferases"/>
    <property type="match status" value="1"/>
</dbReference>
<protein>
    <submittedName>
        <fullName evidence="2">Family 2 glycosyl transferase</fullName>
    </submittedName>
</protein>
<dbReference type="GO" id="GO:0016740">
    <property type="term" value="F:transferase activity"/>
    <property type="evidence" value="ECO:0007669"/>
    <property type="project" value="UniProtKB-KW"/>
</dbReference>
<reference evidence="2 3" key="1">
    <citation type="journal article" date="2012" name="J. Bacteriol.">
        <title>Genome sequence of Lactobacillus mucosae LM1, isolated from piglet feces.</title>
        <authorList>
            <person name="Lee J.H."/>
            <person name="Valeriano V.D."/>
            <person name="Shin Y.R."/>
            <person name="Chae J.P."/>
            <person name="Kim G.B."/>
            <person name="Ham J.S."/>
            <person name="Chun J."/>
            <person name="Kang D.K."/>
        </authorList>
    </citation>
    <scope>NUCLEOTIDE SEQUENCE [LARGE SCALE GENOMIC DNA]</scope>
    <source>
        <strain evidence="2 3">LM1</strain>
    </source>
</reference>
<evidence type="ECO:0000313" key="2">
    <source>
        <dbReference type="EMBL" id="AJT49997.1"/>
    </source>
</evidence>
<evidence type="ECO:0000259" key="1">
    <source>
        <dbReference type="Pfam" id="PF13712"/>
    </source>
</evidence>
<dbReference type="HOGENOM" id="CLU_091578_0_0_9"/>
<dbReference type="InterPro" id="IPR029044">
    <property type="entry name" value="Nucleotide-diphossugar_trans"/>
</dbReference>
<dbReference type="Proteomes" id="UP000003645">
    <property type="component" value="Chromosome"/>
</dbReference>
<sequence length="269" mass="31008">MFAILFTESRLSKIKEDIQLKYTRQFSLITIVNKEPVYQEFKKNLDTQVNVDYELIKIDNSDNQFNSARAAYNDAAKKASGEYLVFLHPDIRFLDENALSDILNEIKKLPNLGVAGIAGSPQKLVNNDRQILTTIVQGTDKESVGTLISKTEKVQTLDECFFVVKHEWLDKHPFTECKGWHFYAVEQSLIALLDHKDNYVVPARVWHTSAGASEDYRYVLIGRQMVKRYGEYFPSINTTVRKWDTKGIKANINSSLYLVKRVITTYLRK</sequence>
<dbReference type="AlphaFoldDB" id="A0A0D4CIL4"/>
<dbReference type="Pfam" id="PF13712">
    <property type="entry name" value="Glyco_tranf_2_5"/>
    <property type="match status" value="1"/>
</dbReference>
<dbReference type="STRING" id="1130798.LBLM1_02110"/>
<organism evidence="2 3">
    <name type="scientific">Limosilactobacillus mucosae LM1</name>
    <dbReference type="NCBI Taxonomy" id="1130798"/>
    <lineage>
        <taxon>Bacteria</taxon>
        <taxon>Bacillati</taxon>
        <taxon>Bacillota</taxon>
        <taxon>Bacilli</taxon>
        <taxon>Lactobacillales</taxon>
        <taxon>Lactobacillaceae</taxon>
        <taxon>Limosilactobacillus</taxon>
    </lineage>
</organism>
<name>A0A0D4CIL4_LIMMU</name>
<proteinExistence type="predicted"/>
<dbReference type="OrthoDB" id="176403at2"/>
<keyword evidence="2" id="KW-0808">Transferase</keyword>
<dbReference type="EMBL" id="CP011013">
    <property type="protein sequence ID" value="AJT49997.1"/>
    <property type="molecule type" value="Genomic_DNA"/>
</dbReference>